<feature type="compositionally biased region" description="Basic and acidic residues" evidence="2">
    <location>
        <begin position="490"/>
        <end position="502"/>
    </location>
</feature>
<proteinExistence type="predicted"/>
<feature type="region of interest" description="Disordered" evidence="2">
    <location>
        <begin position="607"/>
        <end position="695"/>
    </location>
</feature>
<feature type="domain" description="DBB" evidence="3">
    <location>
        <begin position="120"/>
        <end position="257"/>
    </location>
</feature>
<dbReference type="Pfam" id="PF14545">
    <property type="entry name" value="DBB"/>
    <property type="match status" value="1"/>
</dbReference>
<reference evidence="4" key="1">
    <citation type="submission" date="2021-12" db="EMBL/GenBank/DDBJ databases">
        <authorList>
            <person name="King R."/>
        </authorList>
    </citation>
    <scope>NUCLEOTIDE SEQUENCE</scope>
</reference>
<dbReference type="InterPro" id="IPR052446">
    <property type="entry name" value="B-cell_PI3K-Signaling_Adptrs"/>
</dbReference>
<dbReference type="Proteomes" id="UP001152759">
    <property type="component" value="Chromosome 1"/>
</dbReference>
<feature type="compositionally biased region" description="Polar residues" evidence="2">
    <location>
        <begin position="676"/>
        <end position="690"/>
    </location>
</feature>
<evidence type="ECO:0000259" key="3">
    <source>
        <dbReference type="PROSITE" id="PS51376"/>
    </source>
</evidence>
<feature type="compositionally biased region" description="Basic and acidic residues" evidence="2">
    <location>
        <begin position="783"/>
        <end position="797"/>
    </location>
</feature>
<keyword evidence="1" id="KW-0175">Coiled coil</keyword>
<evidence type="ECO:0000313" key="5">
    <source>
        <dbReference type="Proteomes" id="UP001152759"/>
    </source>
</evidence>
<feature type="compositionally biased region" description="Low complexity" evidence="2">
    <location>
        <begin position="504"/>
        <end position="516"/>
    </location>
</feature>
<feature type="coiled-coil region" evidence="1">
    <location>
        <begin position="562"/>
        <end position="596"/>
    </location>
</feature>
<dbReference type="InterPro" id="IPR017893">
    <property type="entry name" value="DBB_domain"/>
</dbReference>
<dbReference type="PANTHER" id="PTHR16267">
    <property type="entry name" value="BANK1/PIK3AP1 FAMILY MEMBER"/>
    <property type="match status" value="1"/>
</dbReference>
<organism evidence="4 5">
    <name type="scientific">Bemisia tabaci</name>
    <name type="common">Sweetpotato whitefly</name>
    <name type="synonym">Aleurodes tabaci</name>
    <dbReference type="NCBI Taxonomy" id="7038"/>
    <lineage>
        <taxon>Eukaryota</taxon>
        <taxon>Metazoa</taxon>
        <taxon>Ecdysozoa</taxon>
        <taxon>Arthropoda</taxon>
        <taxon>Hexapoda</taxon>
        <taxon>Insecta</taxon>
        <taxon>Pterygota</taxon>
        <taxon>Neoptera</taxon>
        <taxon>Paraneoptera</taxon>
        <taxon>Hemiptera</taxon>
        <taxon>Sternorrhyncha</taxon>
        <taxon>Aleyrodoidea</taxon>
        <taxon>Aleyrodidae</taxon>
        <taxon>Aleyrodinae</taxon>
        <taxon>Bemisia</taxon>
    </lineage>
</organism>
<dbReference type="PROSITE" id="PS51376">
    <property type="entry name" value="DBB"/>
    <property type="match status" value="1"/>
</dbReference>
<name>A0A9P0EXJ5_BEMTA</name>
<evidence type="ECO:0000313" key="4">
    <source>
        <dbReference type="EMBL" id="CAH0381038.1"/>
    </source>
</evidence>
<dbReference type="Gene3D" id="3.40.50.10140">
    <property type="entry name" value="Toll/interleukin-1 receptor homology (TIR) domain"/>
    <property type="match status" value="1"/>
</dbReference>
<protein>
    <recommendedName>
        <fullName evidence="3">DBB domain-containing protein</fullName>
    </recommendedName>
</protein>
<feature type="compositionally biased region" description="Low complexity" evidence="2">
    <location>
        <begin position="638"/>
        <end position="664"/>
    </location>
</feature>
<dbReference type="EMBL" id="OU963862">
    <property type="protein sequence ID" value="CAH0381038.1"/>
    <property type="molecule type" value="Genomic_DNA"/>
</dbReference>
<feature type="region of interest" description="Disordered" evidence="2">
    <location>
        <begin position="722"/>
        <end position="805"/>
    </location>
</feature>
<gene>
    <name evidence="4" type="ORF">BEMITA_LOCUS730</name>
</gene>
<dbReference type="InterPro" id="IPR035897">
    <property type="entry name" value="Toll_tir_struct_dom_sf"/>
</dbReference>
<dbReference type="GO" id="GO:0005104">
    <property type="term" value="F:fibroblast growth factor receptor binding"/>
    <property type="evidence" value="ECO:0007669"/>
    <property type="project" value="TreeGrafter"/>
</dbReference>
<feature type="compositionally biased region" description="Polar residues" evidence="2">
    <location>
        <begin position="734"/>
        <end position="748"/>
    </location>
</feature>
<dbReference type="PANTHER" id="PTHR16267:SF11">
    <property type="entry name" value="STUMPS, ISOFORM E"/>
    <property type="match status" value="1"/>
</dbReference>
<feature type="region of interest" description="Disordered" evidence="2">
    <location>
        <begin position="490"/>
        <end position="518"/>
    </location>
</feature>
<sequence length="825" mass="91852">MSWSEQEKLSHARLQIVIVCPHFLSRLDNCTPSSPGLSSLLQSGKVLAMLLGVNEEYFTNQQRRAMMFNEQWRRLVVKDQDPAFVGDFLGVAMDIFSRSWHLQMAISQASGLDDKAHFSVLPKKIKMGQNKVIISLTEPLEADDNIRITLEKSGEKIEVSAFKKKNPYTIQFAVPPTCLQVSLLINVFLEKNGKPLGHRAIKCESRMRELEQILRSCDKPLFFMCQTLGLGPGEKDQLDSFLVSAFQRNIPPDFSLLAPAENRFYSSPEEYPTLLHFAAKFGLEKLCWQLLECPGGVQACQIRNGSQLTPADMAEQSGHLSLTNALKGYLQMTELTSMYHYLKGMSDGQLAFNDSNYLIPRPMLDTYSIPPHARPFNAPISPPSTRTTPTPVATPLSTPASPFYTNITSYAVPPSPVSVSFSPGANYQFPPPPLPVSFGNYQMPVTEGSISSPVAASTPTDGVPPFGGYMHMSASNREGSANHLRGDLKLDLESKSGNKRDTLGSISSGSAENSSGPALGEIRPFPHHSNPQDELAEILMDFKNHAHTIAEVENLVESWRNRNDVQQSFREKQEQIHQMRLEYERIQNSMKEKLKRPTPFERIKKLFTRKSKHTQEHSLSENGKYQPNPDAVCNRLASSLSLHSSSSSSSGRVSSTSGVSVSESYAHSEYNERRNTGSSDSKSTKPGSASSKEDISTMGSIRYNFPNTFKIHSEYVLSNQAKMQENTDDKASESNESSNRGSWTSQEQFPRVLEEDSFSEHSENQSITVAEIHNSDTNDDSPLPEKRPMDIQEKSDDLSETEDSPLLCKVDANKNILVKYSVTKV</sequence>
<evidence type="ECO:0000256" key="1">
    <source>
        <dbReference type="SAM" id="Coils"/>
    </source>
</evidence>
<dbReference type="GO" id="GO:0005068">
    <property type="term" value="F:transmembrane receptor protein tyrosine kinase adaptor activity"/>
    <property type="evidence" value="ECO:0007669"/>
    <property type="project" value="TreeGrafter"/>
</dbReference>
<dbReference type="AlphaFoldDB" id="A0A9P0EXJ5"/>
<keyword evidence="5" id="KW-1185">Reference proteome</keyword>
<dbReference type="GO" id="GO:0005829">
    <property type="term" value="C:cytosol"/>
    <property type="evidence" value="ECO:0007669"/>
    <property type="project" value="TreeGrafter"/>
</dbReference>
<evidence type="ECO:0000256" key="2">
    <source>
        <dbReference type="SAM" id="MobiDB-lite"/>
    </source>
</evidence>
<accession>A0A9P0EXJ5</accession>
<dbReference type="SMART" id="SM01282">
    <property type="entry name" value="DBB"/>
    <property type="match status" value="1"/>
</dbReference>
<feature type="compositionally biased region" description="Basic and acidic residues" evidence="2">
    <location>
        <begin position="752"/>
        <end position="763"/>
    </location>
</feature>